<name>A0A0N1NVE6_9EURO</name>
<dbReference type="PANTHER" id="PTHR23502:SF182">
    <property type="entry name" value="POLYAMINE TRANSPORTER, PUTATIVE-RELATED"/>
    <property type="match status" value="1"/>
</dbReference>
<comment type="subcellular location">
    <subcellularLocation>
        <location evidence="1">Membrane</location>
        <topology evidence="1">Multi-pass membrane protein</topology>
    </subcellularLocation>
</comment>
<organism evidence="8 9">
    <name type="scientific">Cyphellophora attinorum</name>
    <dbReference type="NCBI Taxonomy" id="1664694"/>
    <lineage>
        <taxon>Eukaryota</taxon>
        <taxon>Fungi</taxon>
        <taxon>Dikarya</taxon>
        <taxon>Ascomycota</taxon>
        <taxon>Pezizomycotina</taxon>
        <taxon>Eurotiomycetes</taxon>
        <taxon>Chaetothyriomycetidae</taxon>
        <taxon>Chaetothyriales</taxon>
        <taxon>Cyphellophoraceae</taxon>
        <taxon>Cyphellophora</taxon>
    </lineage>
</organism>
<dbReference type="SUPFAM" id="SSF103473">
    <property type="entry name" value="MFS general substrate transporter"/>
    <property type="match status" value="1"/>
</dbReference>
<feature type="transmembrane region" description="Helical" evidence="6">
    <location>
        <begin position="71"/>
        <end position="93"/>
    </location>
</feature>
<feature type="transmembrane region" description="Helical" evidence="6">
    <location>
        <begin position="38"/>
        <end position="65"/>
    </location>
</feature>
<feature type="transmembrane region" description="Helical" evidence="6">
    <location>
        <begin position="168"/>
        <end position="186"/>
    </location>
</feature>
<evidence type="ECO:0000256" key="1">
    <source>
        <dbReference type="ARBA" id="ARBA00004141"/>
    </source>
</evidence>
<evidence type="ECO:0000256" key="5">
    <source>
        <dbReference type="SAM" id="MobiDB-lite"/>
    </source>
</evidence>
<feature type="transmembrane region" description="Helical" evidence="6">
    <location>
        <begin position="105"/>
        <end position="124"/>
    </location>
</feature>
<gene>
    <name evidence="8" type="ORF">AB675_11193</name>
</gene>
<evidence type="ECO:0000256" key="2">
    <source>
        <dbReference type="ARBA" id="ARBA00022692"/>
    </source>
</evidence>
<accession>A0A0N1NVE6</accession>
<dbReference type="Pfam" id="PF07690">
    <property type="entry name" value="MFS_1"/>
    <property type="match status" value="1"/>
</dbReference>
<evidence type="ECO:0000313" key="8">
    <source>
        <dbReference type="EMBL" id="KPI34565.1"/>
    </source>
</evidence>
<evidence type="ECO:0000256" key="3">
    <source>
        <dbReference type="ARBA" id="ARBA00022989"/>
    </source>
</evidence>
<feature type="transmembrane region" description="Helical" evidence="6">
    <location>
        <begin position="402"/>
        <end position="422"/>
    </location>
</feature>
<comment type="caution">
    <text evidence="8">The sequence shown here is derived from an EMBL/GenBank/DDBJ whole genome shotgun (WGS) entry which is preliminary data.</text>
</comment>
<dbReference type="Gene3D" id="1.20.1250.20">
    <property type="entry name" value="MFS general substrate transporter like domains"/>
    <property type="match status" value="1"/>
</dbReference>
<feature type="region of interest" description="Disordered" evidence="5">
    <location>
        <begin position="1"/>
        <end position="31"/>
    </location>
</feature>
<feature type="transmembrane region" description="Helical" evidence="6">
    <location>
        <begin position="257"/>
        <end position="284"/>
    </location>
</feature>
<dbReference type="GO" id="GO:0015606">
    <property type="term" value="F:spermidine transmembrane transporter activity"/>
    <property type="evidence" value="ECO:0007669"/>
    <property type="project" value="TreeGrafter"/>
</dbReference>
<dbReference type="GO" id="GO:0005886">
    <property type="term" value="C:plasma membrane"/>
    <property type="evidence" value="ECO:0007669"/>
    <property type="project" value="TreeGrafter"/>
</dbReference>
<dbReference type="EMBL" id="LFJN01000056">
    <property type="protein sequence ID" value="KPI34565.1"/>
    <property type="molecule type" value="Genomic_DNA"/>
</dbReference>
<dbReference type="VEuPathDB" id="FungiDB:AB675_11193"/>
<feature type="compositionally biased region" description="Basic and acidic residues" evidence="5">
    <location>
        <begin position="9"/>
        <end position="22"/>
    </location>
</feature>
<dbReference type="STRING" id="1664694.A0A0N1NVE6"/>
<evidence type="ECO:0000313" key="9">
    <source>
        <dbReference type="Proteomes" id="UP000038010"/>
    </source>
</evidence>
<dbReference type="InterPro" id="IPR011701">
    <property type="entry name" value="MFS"/>
</dbReference>
<proteinExistence type="predicted"/>
<dbReference type="AlphaFoldDB" id="A0A0N1NVE6"/>
<feature type="transmembrane region" description="Helical" evidence="6">
    <location>
        <begin position="296"/>
        <end position="317"/>
    </location>
</feature>
<keyword evidence="4 6" id="KW-0472">Membrane</keyword>
<feature type="transmembrane region" description="Helical" evidence="6">
    <location>
        <begin position="373"/>
        <end position="395"/>
    </location>
</feature>
<keyword evidence="3 6" id="KW-1133">Transmembrane helix</keyword>
<feature type="transmembrane region" description="Helical" evidence="6">
    <location>
        <begin position="198"/>
        <end position="218"/>
    </location>
</feature>
<evidence type="ECO:0000259" key="7">
    <source>
        <dbReference type="PROSITE" id="PS50850"/>
    </source>
</evidence>
<dbReference type="InterPro" id="IPR036259">
    <property type="entry name" value="MFS_trans_sf"/>
</dbReference>
<dbReference type="GO" id="GO:0000297">
    <property type="term" value="F:spermine transmembrane transporter activity"/>
    <property type="evidence" value="ECO:0007669"/>
    <property type="project" value="TreeGrafter"/>
</dbReference>
<dbReference type="InterPro" id="IPR020846">
    <property type="entry name" value="MFS_dom"/>
</dbReference>
<keyword evidence="2 6" id="KW-0812">Transmembrane</keyword>
<dbReference type="Proteomes" id="UP000038010">
    <property type="component" value="Unassembled WGS sequence"/>
</dbReference>
<protein>
    <submittedName>
        <fullName evidence="8">Polyamine transporter 4</fullName>
    </submittedName>
</protein>
<dbReference type="RefSeq" id="XP_017994528.1">
    <property type="nucleotide sequence ID" value="XM_018140019.1"/>
</dbReference>
<dbReference type="PANTHER" id="PTHR23502">
    <property type="entry name" value="MAJOR FACILITATOR SUPERFAMILY"/>
    <property type="match status" value="1"/>
</dbReference>
<dbReference type="PROSITE" id="PS50850">
    <property type="entry name" value="MFS"/>
    <property type="match status" value="1"/>
</dbReference>
<keyword evidence="9" id="KW-1185">Reference proteome</keyword>
<sequence length="482" mass="53050">MSAVTLSDIPKEDSPQQRDVSVKTDPQSPHDWSAGKKAFFSLGIVLSSFTPSFGNSAYVASIYGVQDEFQVSINMSLLGISLYAIGFAVGPALGSTASELWGRSWITKGSLLLCLIFTVVSGSATTFRTMIVGRTLAGITGSASITPLIGICNDLYSKEQHAKHDTLVSLYGIAMVWAAILGPTAAEAVVTSHNDDWRWSFWLLAILLGISFAVLLPLPETYKAELRQDSANRLDRQGQSNLTILFKIGLGRPLRMLAVELVVLPCALVVAVCQTIFFSLYVALPVQLQREHGFSNYQIGLSFLAIFIGSVIGLVILRVCDIKLAQPKLTQRLTEVNEGRLVSPRERLTGPLIGGILQVISLFWLAWTCRKDIHWVVPLLALIPYGISWALLMLGMPVYKNAIYMAQYGASALAPDLILRYVMSSFFPLFTPQMLDAMTFEWTVSFFAFLSIPMAVLPLALYRYGDAMLQRSVYLKRQGEDI</sequence>
<reference evidence="8 9" key="1">
    <citation type="submission" date="2015-06" db="EMBL/GenBank/DDBJ databases">
        <title>Draft genome of the ant-associated black yeast Phialophora attae CBS 131958.</title>
        <authorList>
            <person name="Moreno L.F."/>
            <person name="Stielow B.J."/>
            <person name="de Hoog S."/>
            <person name="Vicente V.A."/>
            <person name="Weiss V.A."/>
            <person name="de Vries M."/>
            <person name="Cruz L.M."/>
            <person name="Souza E.M."/>
        </authorList>
    </citation>
    <scope>NUCLEOTIDE SEQUENCE [LARGE SCALE GENOMIC DNA]</scope>
    <source>
        <strain evidence="8 9">CBS 131958</strain>
    </source>
</reference>
<dbReference type="GeneID" id="28731899"/>
<feature type="transmembrane region" description="Helical" evidence="6">
    <location>
        <begin position="348"/>
        <end position="367"/>
    </location>
</feature>
<feature type="transmembrane region" description="Helical" evidence="6">
    <location>
        <begin position="442"/>
        <end position="462"/>
    </location>
</feature>
<evidence type="ECO:0000256" key="4">
    <source>
        <dbReference type="ARBA" id="ARBA00023136"/>
    </source>
</evidence>
<feature type="domain" description="Major facilitator superfamily (MFS) profile" evidence="7">
    <location>
        <begin position="40"/>
        <end position="468"/>
    </location>
</feature>
<dbReference type="OrthoDB" id="3936150at2759"/>
<evidence type="ECO:0000256" key="6">
    <source>
        <dbReference type="SAM" id="Phobius"/>
    </source>
</evidence>